<protein>
    <submittedName>
        <fullName evidence="1">Uncharacterized protein</fullName>
    </submittedName>
</protein>
<dbReference type="KEGG" id="cby:CLM_0823"/>
<accession>C1FTX1</accession>
<sequence length="60" mass="6848">MQGACPRAQNNLCKLHKKGIIILIKMEGAQIMSFLRKELIKQLIKETKPTSARDVQEKLN</sequence>
<proteinExistence type="predicted"/>
<dbReference type="AlphaFoldDB" id="C1FTX1"/>
<organism evidence="1 2">
    <name type="scientific">Clostridium botulinum (strain Kyoto / Type A2)</name>
    <dbReference type="NCBI Taxonomy" id="536232"/>
    <lineage>
        <taxon>Bacteria</taxon>
        <taxon>Bacillati</taxon>
        <taxon>Bacillota</taxon>
        <taxon>Clostridia</taxon>
        <taxon>Eubacteriales</taxon>
        <taxon>Clostridiaceae</taxon>
        <taxon>Clostridium</taxon>
    </lineage>
</organism>
<dbReference type="EMBL" id="CP001581">
    <property type="protein sequence ID" value="ACO87140.1"/>
    <property type="molecule type" value="Genomic_DNA"/>
</dbReference>
<dbReference type="Proteomes" id="UP000001374">
    <property type="component" value="Chromosome"/>
</dbReference>
<evidence type="ECO:0000313" key="1">
    <source>
        <dbReference type="EMBL" id="ACO87140.1"/>
    </source>
</evidence>
<gene>
    <name evidence="1" type="ordered locus">CLM_0823</name>
</gene>
<dbReference type="HOGENOM" id="CLU_2933024_0_0_9"/>
<reference evidence="1 2" key="1">
    <citation type="submission" date="2008-10" db="EMBL/GenBank/DDBJ databases">
        <title>Genome sequence of Clostridium botulinum A2 Kyoto.</title>
        <authorList>
            <person name="Shrivastava S."/>
            <person name="Brinkac L.M."/>
            <person name="Brown J.L."/>
            <person name="Bruce D."/>
            <person name="Detter C.C."/>
            <person name="Johnson E.A."/>
            <person name="Munk C.A."/>
            <person name="Smith L.A."/>
            <person name="Smith T.J."/>
            <person name="Sutton G."/>
            <person name="Brettin T.S."/>
        </authorList>
    </citation>
    <scope>NUCLEOTIDE SEQUENCE [LARGE SCALE GENOMIC DNA]</scope>
    <source>
        <strain evidence="2">Kyoto / Type A2</strain>
    </source>
</reference>
<name>C1FTX1_CLOBJ</name>
<evidence type="ECO:0000313" key="2">
    <source>
        <dbReference type="Proteomes" id="UP000001374"/>
    </source>
</evidence>